<evidence type="ECO:0000313" key="2">
    <source>
        <dbReference type="Proteomes" id="UP001597199"/>
    </source>
</evidence>
<accession>A0ABW4BHX8</accession>
<dbReference type="RefSeq" id="WP_204119322.1">
    <property type="nucleotide sequence ID" value="NZ_BOLV01000014.1"/>
</dbReference>
<name>A0ABW4BHX8_9LACO</name>
<organism evidence="1 2">
    <name type="scientific">Lacticaseibacillus suilingensis</name>
    <dbReference type="NCBI Taxonomy" id="2799577"/>
    <lineage>
        <taxon>Bacteria</taxon>
        <taxon>Bacillati</taxon>
        <taxon>Bacillota</taxon>
        <taxon>Bacilli</taxon>
        <taxon>Lactobacillales</taxon>
        <taxon>Lactobacillaceae</taxon>
        <taxon>Lacticaseibacillus</taxon>
    </lineage>
</organism>
<proteinExistence type="predicted"/>
<protein>
    <submittedName>
        <fullName evidence="1">Uncharacterized protein</fullName>
    </submittedName>
</protein>
<dbReference type="EMBL" id="JBHTOA010000035">
    <property type="protein sequence ID" value="MFD1399671.1"/>
    <property type="molecule type" value="Genomic_DNA"/>
</dbReference>
<evidence type="ECO:0000313" key="1">
    <source>
        <dbReference type="EMBL" id="MFD1399671.1"/>
    </source>
</evidence>
<keyword evidence="2" id="KW-1185">Reference proteome</keyword>
<dbReference type="Proteomes" id="UP001597199">
    <property type="component" value="Unassembled WGS sequence"/>
</dbReference>
<gene>
    <name evidence="1" type="ORF">ACFQ41_10170</name>
</gene>
<sequence>MGLYNRGTVESWKASLRNARHSGNLLTIKVDELCLKLAMSGMTIADLKDNDPRLVEIRQIVPRRKDVIDHTAAEIRRKKRNERIWNLHLKGCSPKLIGNEVGISATTVLKLEKQLMREHNNAIDYTQVAIERLTKESQTVGQIALALGYNQKTITAKLNAMEHRYA</sequence>
<reference evidence="2" key="1">
    <citation type="journal article" date="2019" name="Int. J. Syst. Evol. Microbiol.">
        <title>The Global Catalogue of Microorganisms (GCM) 10K type strain sequencing project: providing services to taxonomists for standard genome sequencing and annotation.</title>
        <authorList>
            <consortium name="The Broad Institute Genomics Platform"/>
            <consortium name="The Broad Institute Genome Sequencing Center for Infectious Disease"/>
            <person name="Wu L."/>
            <person name="Ma J."/>
        </authorList>
    </citation>
    <scope>NUCLEOTIDE SEQUENCE [LARGE SCALE GENOMIC DNA]</scope>
    <source>
        <strain evidence="2">CCM 9110</strain>
    </source>
</reference>
<comment type="caution">
    <text evidence="1">The sequence shown here is derived from an EMBL/GenBank/DDBJ whole genome shotgun (WGS) entry which is preliminary data.</text>
</comment>